<sequence>MSLPCIVSAIQSCGMLRKGYKGFLATIIDTSHEDLRLEDIQIVKEFPDVFPEDHPGLPPDRHIEFSIELVPGTGPISKAPYRMAPAQLKELKNQLQDMLDKGFISPSISPWGPLVLFVRKKDGSMRFCIDYRELNKVTMKNKYPLPRIDDLFDQLHGAKFFSKIDLRSVYH</sequence>
<dbReference type="EMBL" id="BAABME010037945">
    <property type="protein sequence ID" value="GAA0165410.1"/>
    <property type="molecule type" value="Genomic_DNA"/>
</dbReference>
<accession>A0AAV3QRB6</accession>
<organism evidence="1 2">
    <name type="scientific">Lithospermum erythrorhizon</name>
    <name type="common">Purple gromwell</name>
    <name type="synonym">Lithospermum officinale var. erythrorhizon</name>
    <dbReference type="NCBI Taxonomy" id="34254"/>
    <lineage>
        <taxon>Eukaryota</taxon>
        <taxon>Viridiplantae</taxon>
        <taxon>Streptophyta</taxon>
        <taxon>Embryophyta</taxon>
        <taxon>Tracheophyta</taxon>
        <taxon>Spermatophyta</taxon>
        <taxon>Magnoliopsida</taxon>
        <taxon>eudicotyledons</taxon>
        <taxon>Gunneridae</taxon>
        <taxon>Pentapetalae</taxon>
        <taxon>asterids</taxon>
        <taxon>lamiids</taxon>
        <taxon>Boraginales</taxon>
        <taxon>Boraginaceae</taxon>
        <taxon>Boraginoideae</taxon>
        <taxon>Lithospermeae</taxon>
        <taxon>Lithospermum</taxon>
    </lineage>
</organism>
<dbReference type="PANTHER" id="PTHR15503">
    <property type="entry name" value="LDOC1 RELATED"/>
    <property type="match status" value="1"/>
</dbReference>
<keyword evidence="2" id="KW-1185">Reference proteome</keyword>
<comment type="caution">
    <text evidence="1">The sequence shown here is derived from an EMBL/GenBank/DDBJ whole genome shotgun (WGS) entry which is preliminary data.</text>
</comment>
<gene>
    <name evidence="1" type="ORF">LIER_43714</name>
</gene>
<protein>
    <submittedName>
        <fullName evidence="1">Uncharacterized protein</fullName>
    </submittedName>
</protein>
<evidence type="ECO:0000313" key="2">
    <source>
        <dbReference type="Proteomes" id="UP001454036"/>
    </source>
</evidence>
<evidence type="ECO:0000313" key="1">
    <source>
        <dbReference type="EMBL" id="GAA0165410.1"/>
    </source>
</evidence>
<dbReference type="PANTHER" id="PTHR15503:SF45">
    <property type="entry name" value="RNA-DIRECTED DNA POLYMERASE HOMOLOG"/>
    <property type="match status" value="1"/>
</dbReference>
<name>A0AAV3QRB6_LITER</name>
<reference evidence="1 2" key="1">
    <citation type="submission" date="2024-01" db="EMBL/GenBank/DDBJ databases">
        <title>The complete chloroplast genome sequence of Lithospermum erythrorhizon: insights into the phylogenetic relationship among Boraginaceae species and the maternal lineages of purple gromwells.</title>
        <authorList>
            <person name="Okada T."/>
            <person name="Watanabe K."/>
        </authorList>
    </citation>
    <scope>NUCLEOTIDE SEQUENCE [LARGE SCALE GENOMIC DNA]</scope>
</reference>
<dbReference type="CDD" id="cd01647">
    <property type="entry name" value="RT_LTR"/>
    <property type="match status" value="1"/>
</dbReference>
<dbReference type="InterPro" id="IPR032567">
    <property type="entry name" value="RTL1-rel"/>
</dbReference>
<dbReference type="Gene3D" id="3.10.10.10">
    <property type="entry name" value="HIV Type 1 Reverse Transcriptase, subunit A, domain 1"/>
    <property type="match status" value="1"/>
</dbReference>
<dbReference type="InterPro" id="IPR043502">
    <property type="entry name" value="DNA/RNA_pol_sf"/>
</dbReference>
<dbReference type="SUPFAM" id="SSF56672">
    <property type="entry name" value="DNA/RNA polymerases"/>
    <property type="match status" value="1"/>
</dbReference>
<proteinExistence type="predicted"/>
<dbReference type="Proteomes" id="UP001454036">
    <property type="component" value="Unassembled WGS sequence"/>
</dbReference>
<dbReference type="AlphaFoldDB" id="A0AAV3QRB6"/>